<evidence type="ECO:0000313" key="1">
    <source>
        <dbReference type="EMBL" id="KAF9495308.1"/>
    </source>
</evidence>
<proteinExistence type="predicted"/>
<evidence type="ECO:0000313" key="2">
    <source>
        <dbReference type="Proteomes" id="UP000807025"/>
    </source>
</evidence>
<comment type="caution">
    <text evidence="1">The sequence shown here is derived from an EMBL/GenBank/DDBJ whole genome shotgun (WGS) entry which is preliminary data.</text>
</comment>
<gene>
    <name evidence="1" type="ORF">BDN71DRAFT_1431071</name>
</gene>
<protein>
    <submittedName>
        <fullName evidence="1">Uncharacterized protein</fullName>
    </submittedName>
</protein>
<dbReference type="Proteomes" id="UP000807025">
    <property type="component" value="Unassembled WGS sequence"/>
</dbReference>
<organism evidence="1 2">
    <name type="scientific">Pleurotus eryngii</name>
    <name type="common">Boletus of the steppes</name>
    <dbReference type="NCBI Taxonomy" id="5323"/>
    <lineage>
        <taxon>Eukaryota</taxon>
        <taxon>Fungi</taxon>
        <taxon>Dikarya</taxon>
        <taxon>Basidiomycota</taxon>
        <taxon>Agaricomycotina</taxon>
        <taxon>Agaricomycetes</taxon>
        <taxon>Agaricomycetidae</taxon>
        <taxon>Agaricales</taxon>
        <taxon>Pleurotineae</taxon>
        <taxon>Pleurotaceae</taxon>
        <taxon>Pleurotus</taxon>
    </lineage>
</organism>
<sequence length="171" mass="19109">MVFVNIDGHLQERGIRGIGVAKVEKGIKFLLGYFQASWQHSLGCSRFIVKELKKSQEWNKDEMAGLPCYCGSGNWAEDHQSLCHVNGAVQKQILSNLPWQSITAKAVTANPKEPTCMVVVLETCMKPCAELESMSKVQKRLLATIVALAALPVMKRFMEATYQLLAEQFFC</sequence>
<dbReference type="AlphaFoldDB" id="A0A9P6DG16"/>
<reference evidence="1" key="1">
    <citation type="submission" date="2020-11" db="EMBL/GenBank/DDBJ databases">
        <authorList>
            <consortium name="DOE Joint Genome Institute"/>
            <person name="Ahrendt S."/>
            <person name="Riley R."/>
            <person name="Andreopoulos W."/>
            <person name="Labutti K."/>
            <person name="Pangilinan J."/>
            <person name="Ruiz-Duenas F.J."/>
            <person name="Barrasa J.M."/>
            <person name="Sanchez-Garcia M."/>
            <person name="Camarero S."/>
            <person name="Miyauchi S."/>
            <person name="Serrano A."/>
            <person name="Linde D."/>
            <person name="Babiker R."/>
            <person name="Drula E."/>
            <person name="Ayuso-Fernandez I."/>
            <person name="Pacheco R."/>
            <person name="Padilla G."/>
            <person name="Ferreira P."/>
            <person name="Barriuso J."/>
            <person name="Kellner H."/>
            <person name="Castanera R."/>
            <person name="Alfaro M."/>
            <person name="Ramirez L."/>
            <person name="Pisabarro A.G."/>
            <person name="Kuo A."/>
            <person name="Tritt A."/>
            <person name="Lipzen A."/>
            <person name="He G."/>
            <person name="Yan M."/>
            <person name="Ng V."/>
            <person name="Cullen D."/>
            <person name="Martin F."/>
            <person name="Rosso M.-N."/>
            <person name="Henrissat B."/>
            <person name="Hibbett D."/>
            <person name="Martinez A.T."/>
            <person name="Grigoriev I.V."/>
        </authorList>
    </citation>
    <scope>NUCLEOTIDE SEQUENCE</scope>
    <source>
        <strain evidence="1">ATCC 90797</strain>
    </source>
</reference>
<name>A0A9P6DG16_PLEER</name>
<dbReference type="EMBL" id="MU154563">
    <property type="protein sequence ID" value="KAF9495308.1"/>
    <property type="molecule type" value="Genomic_DNA"/>
</dbReference>
<accession>A0A9P6DG16</accession>
<keyword evidence="2" id="KW-1185">Reference proteome</keyword>